<keyword evidence="8 9" id="KW-0472">Membrane</keyword>
<evidence type="ECO:0000256" key="7">
    <source>
        <dbReference type="ARBA" id="ARBA00022989"/>
    </source>
</evidence>
<dbReference type="GO" id="GO:0005524">
    <property type="term" value="F:ATP binding"/>
    <property type="evidence" value="ECO:0007669"/>
    <property type="project" value="UniProtKB-KW"/>
</dbReference>
<dbReference type="Gene3D" id="3.40.50.300">
    <property type="entry name" value="P-loop containing nucleotide triphosphate hydrolases"/>
    <property type="match status" value="1"/>
</dbReference>
<dbReference type="EMBL" id="JBJQND010000006">
    <property type="protein sequence ID" value="KAL3872732.1"/>
    <property type="molecule type" value="Genomic_DNA"/>
</dbReference>
<keyword evidence="7 9" id="KW-1133">Transmembrane helix</keyword>
<keyword evidence="4 9" id="KW-0812">Transmembrane</keyword>
<evidence type="ECO:0000313" key="12">
    <source>
        <dbReference type="Proteomes" id="UP001634394"/>
    </source>
</evidence>
<keyword evidence="3" id="KW-0813">Transport</keyword>
<dbReference type="InterPro" id="IPR043926">
    <property type="entry name" value="ABCG_dom"/>
</dbReference>
<feature type="transmembrane region" description="Helical" evidence="9">
    <location>
        <begin position="377"/>
        <end position="396"/>
    </location>
</feature>
<dbReference type="PANTHER" id="PTHR48041:SF113">
    <property type="entry name" value="ATP-BINDING CASSETTE SUB-FAMILY G MEMBER 5"/>
    <property type="match status" value="1"/>
</dbReference>
<dbReference type="SMART" id="SM00382">
    <property type="entry name" value="AAA"/>
    <property type="match status" value="1"/>
</dbReference>
<evidence type="ECO:0000256" key="2">
    <source>
        <dbReference type="ARBA" id="ARBA00005814"/>
    </source>
</evidence>
<accession>A0ABD3WFL8</accession>
<feature type="transmembrane region" description="Helical" evidence="9">
    <location>
        <begin position="486"/>
        <end position="509"/>
    </location>
</feature>
<reference evidence="11 12" key="1">
    <citation type="submission" date="2024-11" db="EMBL/GenBank/DDBJ databases">
        <title>Chromosome-level genome assembly of the freshwater bivalve Anodonta woodiana.</title>
        <authorList>
            <person name="Chen X."/>
        </authorList>
    </citation>
    <scope>NUCLEOTIDE SEQUENCE [LARGE SCALE GENOMIC DNA]</scope>
    <source>
        <strain evidence="11">MN2024</strain>
        <tissue evidence="11">Gills</tissue>
    </source>
</reference>
<dbReference type="PROSITE" id="PS00211">
    <property type="entry name" value="ABC_TRANSPORTER_1"/>
    <property type="match status" value="1"/>
</dbReference>
<dbReference type="InterPro" id="IPR013525">
    <property type="entry name" value="ABC2_TM"/>
</dbReference>
<dbReference type="InterPro" id="IPR017871">
    <property type="entry name" value="ABC_transporter-like_CS"/>
</dbReference>
<name>A0ABD3WFL8_SINWO</name>
<dbReference type="Pfam" id="PF01061">
    <property type="entry name" value="ABC2_membrane"/>
    <property type="match status" value="1"/>
</dbReference>
<dbReference type="InterPro" id="IPR050352">
    <property type="entry name" value="ABCG_transporters"/>
</dbReference>
<dbReference type="InterPro" id="IPR003593">
    <property type="entry name" value="AAA+_ATPase"/>
</dbReference>
<dbReference type="PROSITE" id="PS50893">
    <property type="entry name" value="ABC_TRANSPORTER_2"/>
    <property type="match status" value="1"/>
</dbReference>
<proteinExistence type="inferred from homology"/>
<evidence type="ECO:0000313" key="11">
    <source>
        <dbReference type="EMBL" id="KAL3872732.1"/>
    </source>
</evidence>
<keyword evidence="5" id="KW-0547">Nucleotide-binding</keyword>
<sequence length="629" mass="70446">MDVVVFSKNQVDVVQQELDETKTLSLLHVSYVVKQWAGPWWKGACLRPVISKTVLNQITMQLKSGQITALLGNSGSGKTSLLDVISCRSSGSVTGKVYYNNHEVTKAIIQDHASYVMQADRLLPNLTVRETLLYTARLKLPGNTSYSDIKNKVQTVIMEMGLKNVADSRVGGQIIRGISGGERRRVTIAIQLLQNPDIVLLDEPTSGLDSHTARHLVKSLADMAHNGKIVLLTIHQPSSDIFNLLDQVAILTSGELTFCGGTNELVPYFSKLGYPCPHYMNPLDYYVDLSSIDRRDPNLEKTTTERQQHFIRSFIASDINVEAVQTATEDTLQPSKRRQLLSSKRIFGPSKVRVFYTILSRMNVNLFRDRKDYFSRIFLLPLFMVFILVFLGHLGLKQASIQDRIGLIYQSATVPPFMGILNAVALFPVQRNLFYRECRDGLYSIPTFLVAYTIHIFPFLVLSTIIFSSATYWVTGLYPTAERFGLYTAAIFFLQLWGETLTVLFLGVFLDPNLANSTTALIQAAAVVISSGLLKNVATLVKPLEWLSWGFIHKYSGEILVANEFQDLEFSCESFVSACIPNGTIYLDLYFPGSPDHMKRNFAALGSYCVATLIFAMVAFKIRGIRNLY</sequence>
<feature type="transmembrane region" description="Helical" evidence="9">
    <location>
        <begin position="602"/>
        <end position="620"/>
    </location>
</feature>
<dbReference type="AlphaFoldDB" id="A0ABD3WFL8"/>
<feature type="transmembrane region" description="Helical" evidence="9">
    <location>
        <begin position="449"/>
        <end position="474"/>
    </location>
</feature>
<protein>
    <recommendedName>
        <fullName evidence="10">ABC transporter domain-containing protein</fullName>
    </recommendedName>
</protein>
<keyword evidence="6" id="KW-0067">ATP-binding</keyword>
<feature type="domain" description="ABC transporter" evidence="10">
    <location>
        <begin position="27"/>
        <end position="278"/>
    </location>
</feature>
<evidence type="ECO:0000256" key="3">
    <source>
        <dbReference type="ARBA" id="ARBA00022448"/>
    </source>
</evidence>
<feature type="transmembrane region" description="Helical" evidence="9">
    <location>
        <begin position="408"/>
        <end position="429"/>
    </location>
</feature>
<dbReference type="InterPro" id="IPR027417">
    <property type="entry name" value="P-loop_NTPase"/>
</dbReference>
<dbReference type="PANTHER" id="PTHR48041">
    <property type="entry name" value="ABC TRANSPORTER G FAMILY MEMBER 28"/>
    <property type="match status" value="1"/>
</dbReference>
<evidence type="ECO:0000256" key="9">
    <source>
        <dbReference type="SAM" id="Phobius"/>
    </source>
</evidence>
<organism evidence="11 12">
    <name type="scientific">Sinanodonta woodiana</name>
    <name type="common">Chinese pond mussel</name>
    <name type="synonym">Anodonta woodiana</name>
    <dbReference type="NCBI Taxonomy" id="1069815"/>
    <lineage>
        <taxon>Eukaryota</taxon>
        <taxon>Metazoa</taxon>
        <taxon>Spiralia</taxon>
        <taxon>Lophotrochozoa</taxon>
        <taxon>Mollusca</taxon>
        <taxon>Bivalvia</taxon>
        <taxon>Autobranchia</taxon>
        <taxon>Heteroconchia</taxon>
        <taxon>Palaeoheterodonta</taxon>
        <taxon>Unionida</taxon>
        <taxon>Unionoidea</taxon>
        <taxon>Unionidae</taxon>
        <taxon>Unioninae</taxon>
        <taxon>Sinanodonta</taxon>
    </lineage>
</organism>
<evidence type="ECO:0000256" key="6">
    <source>
        <dbReference type="ARBA" id="ARBA00022840"/>
    </source>
</evidence>
<evidence type="ECO:0000256" key="4">
    <source>
        <dbReference type="ARBA" id="ARBA00022692"/>
    </source>
</evidence>
<dbReference type="SUPFAM" id="SSF52540">
    <property type="entry name" value="P-loop containing nucleoside triphosphate hydrolases"/>
    <property type="match status" value="1"/>
</dbReference>
<dbReference type="Pfam" id="PF19055">
    <property type="entry name" value="ABC2_membrane_7"/>
    <property type="match status" value="1"/>
</dbReference>
<evidence type="ECO:0000256" key="5">
    <source>
        <dbReference type="ARBA" id="ARBA00022741"/>
    </source>
</evidence>
<dbReference type="GO" id="GO:0016020">
    <property type="term" value="C:membrane"/>
    <property type="evidence" value="ECO:0007669"/>
    <property type="project" value="UniProtKB-SubCell"/>
</dbReference>
<dbReference type="Proteomes" id="UP001634394">
    <property type="component" value="Unassembled WGS sequence"/>
</dbReference>
<dbReference type="Pfam" id="PF00005">
    <property type="entry name" value="ABC_tran"/>
    <property type="match status" value="1"/>
</dbReference>
<gene>
    <name evidence="11" type="ORF">ACJMK2_035936</name>
</gene>
<evidence type="ECO:0000256" key="1">
    <source>
        <dbReference type="ARBA" id="ARBA00004141"/>
    </source>
</evidence>
<feature type="transmembrane region" description="Helical" evidence="9">
    <location>
        <begin position="521"/>
        <end position="541"/>
    </location>
</feature>
<evidence type="ECO:0000256" key="8">
    <source>
        <dbReference type="ARBA" id="ARBA00023136"/>
    </source>
</evidence>
<comment type="similarity">
    <text evidence="2">Belongs to the ABC transporter superfamily. ABCG family. Eye pigment precursor importer (TC 3.A.1.204) subfamily.</text>
</comment>
<evidence type="ECO:0000259" key="10">
    <source>
        <dbReference type="PROSITE" id="PS50893"/>
    </source>
</evidence>
<dbReference type="InterPro" id="IPR003439">
    <property type="entry name" value="ABC_transporter-like_ATP-bd"/>
</dbReference>
<comment type="subcellular location">
    <subcellularLocation>
        <location evidence="1">Membrane</location>
        <topology evidence="1">Multi-pass membrane protein</topology>
    </subcellularLocation>
</comment>
<keyword evidence="12" id="KW-1185">Reference proteome</keyword>
<comment type="caution">
    <text evidence="11">The sequence shown here is derived from an EMBL/GenBank/DDBJ whole genome shotgun (WGS) entry which is preliminary data.</text>
</comment>